<dbReference type="Proteomes" id="UP000215405">
    <property type="component" value="Unassembled WGS sequence"/>
</dbReference>
<evidence type="ECO:0000256" key="1">
    <source>
        <dbReference type="SAM" id="MobiDB-lite"/>
    </source>
</evidence>
<dbReference type="InterPro" id="IPR007569">
    <property type="entry name" value="DUF559"/>
</dbReference>
<dbReference type="RefSeq" id="WP_094078127.1">
    <property type="nucleotide sequence ID" value="NZ_NBYO01000003.1"/>
</dbReference>
<organism evidence="3 4">
    <name type="scientific">Notoacmeibacter marinus</name>
    <dbReference type="NCBI Taxonomy" id="1876515"/>
    <lineage>
        <taxon>Bacteria</taxon>
        <taxon>Pseudomonadati</taxon>
        <taxon>Pseudomonadota</taxon>
        <taxon>Alphaproteobacteria</taxon>
        <taxon>Hyphomicrobiales</taxon>
        <taxon>Notoacmeibacteraceae</taxon>
        <taxon>Notoacmeibacter</taxon>
    </lineage>
</organism>
<dbReference type="Gene3D" id="3.40.960.10">
    <property type="entry name" value="VSR Endonuclease"/>
    <property type="match status" value="1"/>
</dbReference>
<protein>
    <recommendedName>
        <fullName evidence="2">DUF559 domain-containing protein</fullName>
    </recommendedName>
</protein>
<sequence length="152" mass="17135">MPRTRIAAETRQKARTLRHRMTRAEIELWKELRDLKATGLHFRRQVPVGPYIVDFACLRSKLLVEVDGDTHETPAGRHHDAVRDAYLASLNYRVVRIDEPDVRVNAWQVAQEIAERCCSMASDPTRPAADTPVHPPLEGEGVALSPNGEPQP</sequence>
<dbReference type="PANTHER" id="PTHR38590:SF1">
    <property type="entry name" value="BLL0828 PROTEIN"/>
    <property type="match status" value="1"/>
</dbReference>
<proteinExistence type="predicted"/>
<name>A0A231UTV6_9HYPH</name>
<feature type="domain" description="DUF559" evidence="2">
    <location>
        <begin position="10"/>
        <end position="117"/>
    </location>
</feature>
<dbReference type="AlphaFoldDB" id="A0A231UTV6"/>
<dbReference type="CDD" id="cd01038">
    <property type="entry name" value="Endonuclease_DUF559"/>
    <property type="match status" value="1"/>
</dbReference>
<dbReference type="SUPFAM" id="SSF52980">
    <property type="entry name" value="Restriction endonuclease-like"/>
    <property type="match status" value="1"/>
</dbReference>
<accession>A0A231UTV6</accession>
<gene>
    <name evidence="3" type="ORF">B7H23_14365</name>
</gene>
<evidence type="ECO:0000313" key="4">
    <source>
        <dbReference type="Proteomes" id="UP000215405"/>
    </source>
</evidence>
<keyword evidence="4" id="KW-1185">Reference proteome</keyword>
<dbReference type="PANTHER" id="PTHR38590">
    <property type="entry name" value="BLL0828 PROTEIN"/>
    <property type="match status" value="1"/>
</dbReference>
<evidence type="ECO:0000313" key="3">
    <source>
        <dbReference type="EMBL" id="OXS99349.1"/>
    </source>
</evidence>
<feature type="region of interest" description="Disordered" evidence="1">
    <location>
        <begin position="121"/>
        <end position="152"/>
    </location>
</feature>
<dbReference type="InterPro" id="IPR047216">
    <property type="entry name" value="Endonuclease_DUF559_bact"/>
</dbReference>
<reference evidence="4" key="1">
    <citation type="journal article" date="2017" name="Int. J. Syst. Evol. Microbiol.">
        <title>Notoacmeibacter marinus gen. nov., sp. nov., isolated from the gut of a limpet and proposal of Notoacmeibacteraceae fam. nov. in the order Rhizobiales of the class Alphaproteobacteria.</title>
        <authorList>
            <person name="Huang Z."/>
            <person name="Guo F."/>
            <person name="Lai Q."/>
        </authorList>
    </citation>
    <scope>NUCLEOTIDE SEQUENCE [LARGE SCALE GENOMIC DNA]</scope>
    <source>
        <strain evidence="4">XMTR2A4</strain>
    </source>
</reference>
<evidence type="ECO:0000259" key="2">
    <source>
        <dbReference type="Pfam" id="PF04480"/>
    </source>
</evidence>
<dbReference type="EMBL" id="NBYO01000003">
    <property type="protein sequence ID" value="OXS99349.1"/>
    <property type="molecule type" value="Genomic_DNA"/>
</dbReference>
<comment type="caution">
    <text evidence="3">The sequence shown here is derived from an EMBL/GenBank/DDBJ whole genome shotgun (WGS) entry which is preliminary data.</text>
</comment>
<dbReference type="Pfam" id="PF04480">
    <property type="entry name" value="DUF559"/>
    <property type="match status" value="1"/>
</dbReference>
<dbReference type="InterPro" id="IPR011335">
    <property type="entry name" value="Restrct_endonuc-II-like"/>
</dbReference>